<evidence type="ECO:0000256" key="1">
    <source>
        <dbReference type="ARBA" id="ARBA00004804"/>
    </source>
</evidence>
<comment type="similarity">
    <text evidence="4 13">Belongs to the uroporphyrinogen decarboxylase family.</text>
</comment>
<dbReference type="NCBIfam" id="TIGR00109">
    <property type="entry name" value="hemH"/>
    <property type="match status" value="1"/>
</dbReference>
<proteinExistence type="inferred from homology"/>
<protein>
    <recommendedName>
        <fullName evidence="12">Uroporphyrinogen decarboxylase</fullName>
        <ecNumber evidence="12">4.1.1.37</ecNumber>
    </recommendedName>
</protein>
<keyword evidence="5 12" id="KW-0210">Decarboxylase</keyword>
<evidence type="ECO:0000256" key="13">
    <source>
        <dbReference type="RuleBase" id="RU004169"/>
    </source>
</evidence>
<evidence type="ECO:0000256" key="11">
    <source>
        <dbReference type="ARBA" id="ARBA00049915"/>
    </source>
</evidence>
<dbReference type="GO" id="GO:0005829">
    <property type="term" value="C:cytosol"/>
    <property type="evidence" value="ECO:0007669"/>
    <property type="project" value="TreeGrafter"/>
</dbReference>
<dbReference type="Pfam" id="PF01208">
    <property type="entry name" value="URO-D"/>
    <property type="match status" value="1"/>
</dbReference>
<dbReference type="InterPro" id="IPR000257">
    <property type="entry name" value="Uroporphyrinogen_deCOase"/>
</dbReference>
<evidence type="ECO:0000256" key="5">
    <source>
        <dbReference type="ARBA" id="ARBA00022793"/>
    </source>
</evidence>
<evidence type="ECO:0000256" key="8">
    <source>
        <dbReference type="ARBA" id="ARBA00023239"/>
    </source>
</evidence>
<evidence type="ECO:0000256" key="10">
    <source>
        <dbReference type="ARBA" id="ARBA00048411"/>
    </source>
</evidence>
<keyword evidence="7" id="KW-0350">Heme biosynthesis</keyword>
<dbReference type="AlphaFoldDB" id="A0AA36GI37"/>
<dbReference type="PANTHER" id="PTHR21091">
    <property type="entry name" value="METHYLTETRAHYDROFOLATE:HOMOCYSTEINE METHYLTRANSFERASE RELATED"/>
    <property type="match status" value="1"/>
</dbReference>
<comment type="similarity">
    <text evidence="3">Belongs to the ferrochelatase family.</text>
</comment>
<accession>A0AA36GI37</accession>
<evidence type="ECO:0000256" key="4">
    <source>
        <dbReference type="ARBA" id="ARBA00009935"/>
    </source>
</evidence>
<evidence type="ECO:0000313" key="17">
    <source>
        <dbReference type="Proteomes" id="UP001176961"/>
    </source>
</evidence>
<evidence type="ECO:0000256" key="9">
    <source>
        <dbReference type="ARBA" id="ARBA00023244"/>
    </source>
</evidence>
<dbReference type="InterPro" id="IPR038071">
    <property type="entry name" value="UROD/MetE-like_sf"/>
</dbReference>
<dbReference type="PROSITE" id="PS00907">
    <property type="entry name" value="UROD_2"/>
    <property type="match status" value="1"/>
</dbReference>
<gene>
    <name evidence="16" type="ORF">CYNAS_LOCUS4358</name>
</gene>
<evidence type="ECO:0000259" key="15">
    <source>
        <dbReference type="PROSITE" id="PS00907"/>
    </source>
</evidence>
<dbReference type="HAMAP" id="MF_00218">
    <property type="entry name" value="URO_D"/>
    <property type="match status" value="1"/>
</dbReference>
<dbReference type="PROSITE" id="PS00534">
    <property type="entry name" value="FERROCHELATASE"/>
    <property type="match status" value="1"/>
</dbReference>
<dbReference type="InterPro" id="IPR001015">
    <property type="entry name" value="Ferrochelatase"/>
</dbReference>
<dbReference type="PANTHER" id="PTHR21091:SF169">
    <property type="entry name" value="UROPORPHYRINOGEN DECARBOXYLASE"/>
    <property type="match status" value="1"/>
</dbReference>
<keyword evidence="6" id="KW-0408">Iron</keyword>
<dbReference type="CDD" id="cd00717">
    <property type="entry name" value="URO-D"/>
    <property type="match status" value="1"/>
</dbReference>
<sequence length="625" mass="69922">MIQGRNPGVTPVWYMRQAGRSQAEYRKIKEKYTLFEITKEPELCARVTELPVKEYGVDAAILYKDIMSPMVAMNVNVELKAGVGPVFSTPIRSMADVDALEPFDPTKVEYISKTITLLTSGMLDVPLIGFCGAPFTIASYLIEGGPTKNYNKTRGMLIGAPYVWNALMTKLADMSIAYLSMQAEAGANALQIFDSWVGAVNADQYKQGIYPHMERIIKTVKAKYPHLPMAMNGVGTDHLVSIWSHLPLDVIALDWRSSIVMANERGVTQTVQGNLDPAYLFGDEKTLAREVDRILLDGIRYGRHIFNLGHGIFPEADPQKLHWLTDYVHERSRELWAQESSPSSKDDLVPYMTSIRRGRVPTEAELTNLTKRYDTIGQWENVELQTMAECQYKTLLTLLPIMPSAIGFLHMKPSIANAVDSLVQQGAEHIIAIVTAPFFTALGTGAYEKQVQAAISNYDNVTFDFIRSWWDQPTFKEYWVKALSECVHNAKDVFVIFSAHSIPLINNHGGDSYALALEESAKEIAEHCKLPKWTVAWQSEAPHGQWLGPTVEDAINEALQTDATRIAFVPFGFVSNHVEVLYDNDVECKELVEAKGATYMRAPMPNCNETFLQAMASAIIERIHS</sequence>
<feature type="domain" description="Uroporphyrinogen decarboxylase (URO-D)" evidence="14">
    <location>
        <begin position="11"/>
        <end position="20"/>
    </location>
</feature>
<comment type="pathway">
    <text evidence="2">Porphyrin-containing compound metabolism; protoheme biosynthesis; protoheme from protoporphyrin-IX: step 1/1.</text>
</comment>
<dbReference type="InterPro" id="IPR033644">
    <property type="entry name" value="Ferrochelatase_C"/>
</dbReference>
<dbReference type="CDD" id="cd00419">
    <property type="entry name" value="Ferrochelatase_C"/>
    <property type="match status" value="1"/>
</dbReference>
<keyword evidence="9 12" id="KW-0627">Porphyrin biosynthesis</keyword>
<name>A0AA36GI37_CYLNA</name>
<feature type="domain" description="Uroporphyrinogen decarboxylase (URO-D)" evidence="15">
    <location>
        <begin position="128"/>
        <end position="144"/>
    </location>
</feature>
<reference evidence="16" key="1">
    <citation type="submission" date="2023-07" db="EMBL/GenBank/DDBJ databases">
        <authorList>
            <consortium name="CYATHOMIX"/>
        </authorList>
    </citation>
    <scope>NUCLEOTIDE SEQUENCE</scope>
    <source>
        <strain evidence="16">N/A</strain>
    </source>
</reference>
<evidence type="ECO:0000313" key="16">
    <source>
        <dbReference type="EMBL" id="CAJ0592375.1"/>
    </source>
</evidence>
<dbReference type="Pfam" id="PF00762">
    <property type="entry name" value="Ferrochelatase"/>
    <property type="match status" value="1"/>
</dbReference>
<evidence type="ECO:0000256" key="12">
    <source>
        <dbReference type="RuleBase" id="RU000554"/>
    </source>
</evidence>
<comment type="pathway">
    <text evidence="1 12">Porphyrin-containing compound metabolism; protoporphyrin-IX biosynthesis; coproporphyrinogen-III from 5-aminolevulinate: step 4/4.</text>
</comment>
<dbReference type="PROSITE" id="PS00906">
    <property type="entry name" value="UROD_1"/>
    <property type="match status" value="1"/>
</dbReference>
<dbReference type="Gene3D" id="3.20.20.210">
    <property type="match status" value="1"/>
</dbReference>
<evidence type="ECO:0000256" key="3">
    <source>
        <dbReference type="ARBA" id="ARBA00007718"/>
    </source>
</evidence>
<dbReference type="Proteomes" id="UP001176961">
    <property type="component" value="Unassembled WGS sequence"/>
</dbReference>
<comment type="catalytic activity">
    <reaction evidence="11">
        <text>heme b + 2 H(+) = protoporphyrin IX + Fe(2+)</text>
        <dbReference type="Rhea" id="RHEA:22584"/>
        <dbReference type="ChEBI" id="CHEBI:15378"/>
        <dbReference type="ChEBI" id="CHEBI:29033"/>
        <dbReference type="ChEBI" id="CHEBI:57306"/>
        <dbReference type="ChEBI" id="CHEBI:60344"/>
        <dbReference type="EC" id="4.98.1.1"/>
    </reaction>
    <physiologicalReaction direction="right-to-left" evidence="11">
        <dbReference type="Rhea" id="RHEA:22586"/>
    </physiologicalReaction>
</comment>
<keyword evidence="17" id="KW-1185">Reference proteome</keyword>
<evidence type="ECO:0000259" key="14">
    <source>
        <dbReference type="PROSITE" id="PS00906"/>
    </source>
</evidence>
<dbReference type="EC" id="4.1.1.37" evidence="12"/>
<evidence type="ECO:0000256" key="7">
    <source>
        <dbReference type="ARBA" id="ARBA00023133"/>
    </source>
</evidence>
<dbReference type="InterPro" id="IPR019772">
    <property type="entry name" value="Ferrochelatase_AS"/>
</dbReference>
<comment type="caution">
    <text evidence="16">The sequence shown here is derived from an EMBL/GenBank/DDBJ whole genome shotgun (WGS) entry which is preliminary data.</text>
</comment>
<keyword evidence="8 12" id="KW-0456">Lyase</keyword>
<evidence type="ECO:0000256" key="6">
    <source>
        <dbReference type="ARBA" id="ARBA00023004"/>
    </source>
</evidence>
<dbReference type="SUPFAM" id="SSF51726">
    <property type="entry name" value="UROD/MetE-like"/>
    <property type="match status" value="1"/>
</dbReference>
<dbReference type="Gene3D" id="3.40.50.1400">
    <property type="match status" value="2"/>
</dbReference>
<organism evidence="16 17">
    <name type="scientific">Cylicocyclus nassatus</name>
    <name type="common">Nematode worm</name>
    <dbReference type="NCBI Taxonomy" id="53992"/>
    <lineage>
        <taxon>Eukaryota</taxon>
        <taxon>Metazoa</taxon>
        <taxon>Ecdysozoa</taxon>
        <taxon>Nematoda</taxon>
        <taxon>Chromadorea</taxon>
        <taxon>Rhabditida</taxon>
        <taxon>Rhabditina</taxon>
        <taxon>Rhabditomorpha</taxon>
        <taxon>Strongyloidea</taxon>
        <taxon>Strongylidae</taxon>
        <taxon>Cylicocyclus</taxon>
    </lineage>
</organism>
<comment type="catalytic activity">
    <reaction evidence="10">
        <text>uroporphyrinogen III + 4 H(+) = coproporphyrinogen III + 4 CO2</text>
        <dbReference type="Rhea" id="RHEA:19865"/>
        <dbReference type="ChEBI" id="CHEBI:15378"/>
        <dbReference type="ChEBI" id="CHEBI:16526"/>
        <dbReference type="ChEBI" id="CHEBI:57308"/>
        <dbReference type="ChEBI" id="CHEBI:57309"/>
        <dbReference type="EC" id="4.1.1.37"/>
    </reaction>
    <physiologicalReaction direction="left-to-right" evidence="10">
        <dbReference type="Rhea" id="RHEA:19866"/>
    </physiologicalReaction>
</comment>
<evidence type="ECO:0000256" key="2">
    <source>
        <dbReference type="ARBA" id="ARBA00004943"/>
    </source>
</evidence>
<dbReference type="InterPro" id="IPR006361">
    <property type="entry name" value="Uroporphyrinogen_deCO2ase_HemE"/>
</dbReference>
<dbReference type="NCBIfam" id="TIGR01464">
    <property type="entry name" value="hemE"/>
    <property type="match status" value="1"/>
</dbReference>
<dbReference type="GO" id="GO:0006783">
    <property type="term" value="P:heme biosynthetic process"/>
    <property type="evidence" value="ECO:0007669"/>
    <property type="project" value="UniProtKB-KW"/>
</dbReference>
<dbReference type="EMBL" id="CATQJL010000096">
    <property type="protein sequence ID" value="CAJ0592375.1"/>
    <property type="molecule type" value="Genomic_DNA"/>
</dbReference>
<dbReference type="SUPFAM" id="SSF53800">
    <property type="entry name" value="Chelatase"/>
    <property type="match status" value="1"/>
</dbReference>
<dbReference type="GO" id="GO:0004325">
    <property type="term" value="F:ferrochelatase activity"/>
    <property type="evidence" value="ECO:0007669"/>
    <property type="project" value="UniProtKB-EC"/>
</dbReference>
<dbReference type="GO" id="GO:0004853">
    <property type="term" value="F:uroporphyrinogen decarboxylase activity"/>
    <property type="evidence" value="ECO:0007669"/>
    <property type="project" value="UniProtKB-EC"/>
</dbReference>